<comment type="catalytic activity">
    <reaction evidence="9">
        <text>S-hexadecanoyl-N-acetylcysteamine + H2O = N-acetylcysteamine + hexadecanoate + H(+)</text>
        <dbReference type="Rhea" id="RHEA:84099"/>
        <dbReference type="ChEBI" id="CHEBI:7896"/>
        <dbReference type="ChEBI" id="CHEBI:15377"/>
        <dbReference type="ChEBI" id="CHEBI:15378"/>
        <dbReference type="ChEBI" id="CHEBI:74410"/>
        <dbReference type="ChEBI" id="CHEBI:233601"/>
    </reaction>
</comment>
<evidence type="ECO:0000256" key="4">
    <source>
        <dbReference type="ARBA" id="ARBA00022801"/>
    </source>
</evidence>
<comment type="function">
    <text evidence="10">Catalyzes the cleavage of thioester bonds from S-palmitoyl-CoA or S-palmitoyl-N-acetylcysteamine (unbranched structures) but does not have activity against palmitoylcysteine or palmitoylated proteins, branched structures or bulky head groups. Conversely, hydrolyzes both long and short chain fatty acyl-CoA substrate.</text>
</comment>
<evidence type="ECO:0000256" key="1">
    <source>
        <dbReference type="ARBA" id="ARBA00004371"/>
    </source>
</evidence>
<evidence type="ECO:0000256" key="10">
    <source>
        <dbReference type="ARBA" id="ARBA00093353"/>
    </source>
</evidence>
<proteinExistence type="inferred from homology"/>
<evidence type="ECO:0000256" key="9">
    <source>
        <dbReference type="ARBA" id="ARBA00093223"/>
    </source>
</evidence>
<dbReference type="PANTHER" id="PTHR11247:SF27">
    <property type="entry name" value="LYSOSOMAL THIOESTERASE PPT2"/>
    <property type="match status" value="1"/>
</dbReference>
<dbReference type="Proteomes" id="UP000639338">
    <property type="component" value="Unassembled WGS sequence"/>
</dbReference>
<reference evidence="12 13" key="1">
    <citation type="submission" date="2020-08" db="EMBL/GenBank/DDBJ databases">
        <title>Aphidius gifuensis genome sequencing and assembly.</title>
        <authorList>
            <person name="Du Z."/>
        </authorList>
    </citation>
    <scope>NUCLEOTIDE SEQUENCE [LARGE SCALE GENOMIC DNA]</scope>
    <source>
        <strain evidence="12">YNYX2018</strain>
        <tissue evidence="12">Adults</tissue>
    </source>
</reference>
<evidence type="ECO:0000256" key="5">
    <source>
        <dbReference type="ARBA" id="ARBA00023157"/>
    </source>
</evidence>
<evidence type="ECO:0000256" key="7">
    <source>
        <dbReference type="ARBA" id="ARBA00023228"/>
    </source>
</evidence>
<dbReference type="GO" id="GO:0016790">
    <property type="term" value="F:thiolester hydrolase activity"/>
    <property type="evidence" value="ECO:0007669"/>
    <property type="project" value="UniProtKB-ARBA"/>
</dbReference>
<gene>
    <name evidence="12" type="ORF">HCN44_001642</name>
</gene>
<accession>A0A834XVD7</accession>
<evidence type="ECO:0000256" key="2">
    <source>
        <dbReference type="ARBA" id="ARBA00010758"/>
    </source>
</evidence>
<dbReference type="PRINTS" id="PR00414">
    <property type="entry name" value="PPTHIESTRASE"/>
</dbReference>
<keyword evidence="6" id="KW-0325">Glycoprotein</keyword>
<keyword evidence="3 11" id="KW-0732">Signal</keyword>
<evidence type="ECO:0000256" key="11">
    <source>
        <dbReference type="SAM" id="SignalP"/>
    </source>
</evidence>
<evidence type="ECO:0000313" key="12">
    <source>
        <dbReference type="EMBL" id="KAF7992317.1"/>
    </source>
</evidence>
<dbReference type="PANTHER" id="PTHR11247">
    <property type="entry name" value="PALMITOYL-PROTEIN THIOESTERASE/DOLICHYLDIPHOSPHATASE 1"/>
    <property type="match status" value="1"/>
</dbReference>
<dbReference type="FunFam" id="3.40.50.1820:FF:000037">
    <property type="entry name" value="Lysosomal thioesterase PPT2 homolog"/>
    <property type="match status" value="1"/>
</dbReference>
<evidence type="ECO:0000256" key="3">
    <source>
        <dbReference type="ARBA" id="ARBA00022729"/>
    </source>
</evidence>
<keyword evidence="5" id="KW-1015">Disulfide bond</keyword>
<dbReference type="SUPFAM" id="SSF53474">
    <property type="entry name" value="alpha/beta-Hydrolases"/>
    <property type="match status" value="1"/>
</dbReference>
<name>A0A834XVD7_APHGI</name>
<evidence type="ECO:0000256" key="6">
    <source>
        <dbReference type="ARBA" id="ARBA00023180"/>
    </source>
</evidence>
<comment type="subcellular location">
    <subcellularLocation>
        <location evidence="1">Lysosome</location>
    </subcellularLocation>
</comment>
<dbReference type="OrthoDB" id="155976at2759"/>
<comment type="caution">
    <text evidence="12">The sequence shown here is derived from an EMBL/GenBank/DDBJ whole genome shotgun (WGS) entry which is preliminary data.</text>
</comment>
<keyword evidence="13" id="KW-1185">Reference proteome</keyword>
<comment type="similarity">
    <text evidence="2">Belongs to the palmitoyl-protein thioesterase family.</text>
</comment>
<keyword evidence="7" id="KW-0458">Lysosome</keyword>
<feature type="signal peptide" evidence="11">
    <location>
        <begin position="1"/>
        <end position="21"/>
    </location>
</feature>
<dbReference type="EC" id="3.1.2.2" evidence="8"/>
<evidence type="ECO:0000313" key="13">
    <source>
        <dbReference type="Proteomes" id="UP000639338"/>
    </source>
</evidence>
<dbReference type="GO" id="GO:0098599">
    <property type="term" value="F:palmitoyl hydrolase activity"/>
    <property type="evidence" value="ECO:0007669"/>
    <property type="project" value="InterPro"/>
</dbReference>
<dbReference type="Pfam" id="PF02089">
    <property type="entry name" value="Palm_thioest"/>
    <property type="match status" value="1"/>
</dbReference>
<sequence>MIKKYNLINFLILNLANLIYCKLPYRPVVIIHGVLTGSESMELISSRIQEMHPGTQVYNTPRYAGWNSLEPMWHQVEQIGEDVMAIAAAYPEGIHLLGYSQGGLVARAILQRYPEHNVRTFISLSSPQAGQFGTKFLRLFFPDLVCETAYELFYSRVGQLSSVGNYWNDPYEQKLYMKYSKFLPFVNNEAKSLNTTLFKAALTKLNKMVLIGGPDDGVITPWQSSQFGYYNNNATVVDMREREIYQTDAIGLKTLDNEKKLTIHTVAQIPHFMWHKNISIVDKYILPYLD</sequence>
<dbReference type="InterPro" id="IPR002472">
    <property type="entry name" value="Palm_thioest"/>
</dbReference>
<feature type="chain" id="PRO_5032445088" description="palmitoyl-CoA hydrolase" evidence="11">
    <location>
        <begin position="22"/>
        <end position="290"/>
    </location>
</feature>
<dbReference type="AlphaFoldDB" id="A0A834XVD7"/>
<dbReference type="Gene3D" id="3.40.50.1820">
    <property type="entry name" value="alpha/beta hydrolase"/>
    <property type="match status" value="1"/>
</dbReference>
<keyword evidence="4" id="KW-0378">Hydrolase</keyword>
<organism evidence="12 13">
    <name type="scientific">Aphidius gifuensis</name>
    <name type="common">Parasitoid wasp</name>
    <dbReference type="NCBI Taxonomy" id="684658"/>
    <lineage>
        <taxon>Eukaryota</taxon>
        <taxon>Metazoa</taxon>
        <taxon>Ecdysozoa</taxon>
        <taxon>Arthropoda</taxon>
        <taxon>Hexapoda</taxon>
        <taxon>Insecta</taxon>
        <taxon>Pterygota</taxon>
        <taxon>Neoptera</taxon>
        <taxon>Endopterygota</taxon>
        <taxon>Hymenoptera</taxon>
        <taxon>Apocrita</taxon>
        <taxon>Ichneumonoidea</taxon>
        <taxon>Braconidae</taxon>
        <taxon>Aphidiinae</taxon>
        <taxon>Aphidius</taxon>
    </lineage>
</organism>
<dbReference type="InterPro" id="IPR029058">
    <property type="entry name" value="AB_hydrolase_fold"/>
</dbReference>
<protein>
    <recommendedName>
        <fullName evidence="8">palmitoyl-CoA hydrolase</fullName>
        <ecNumber evidence="8">3.1.2.2</ecNumber>
    </recommendedName>
</protein>
<dbReference type="GO" id="GO:0005764">
    <property type="term" value="C:lysosome"/>
    <property type="evidence" value="ECO:0007669"/>
    <property type="project" value="UniProtKB-SubCell"/>
</dbReference>
<evidence type="ECO:0000256" key="8">
    <source>
        <dbReference type="ARBA" id="ARBA00038848"/>
    </source>
</evidence>
<dbReference type="EMBL" id="JACMRX010000003">
    <property type="protein sequence ID" value="KAF7992317.1"/>
    <property type="molecule type" value="Genomic_DNA"/>
</dbReference>